<evidence type="ECO:0000259" key="8">
    <source>
        <dbReference type="PROSITE" id="PS50928"/>
    </source>
</evidence>
<keyword evidence="3" id="KW-1003">Cell membrane</keyword>
<dbReference type="PROSITE" id="PS50928">
    <property type="entry name" value="ABC_TM1"/>
    <property type="match status" value="1"/>
</dbReference>
<dbReference type="EMBL" id="UINC01015734">
    <property type="protein sequence ID" value="SVA66037.1"/>
    <property type="molecule type" value="Genomic_DNA"/>
</dbReference>
<feature type="domain" description="ABC transmembrane type-1" evidence="8">
    <location>
        <begin position="193"/>
        <end position="380"/>
    </location>
</feature>
<gene>
    <name evidence="9" type="ORF">METZ01_LOCUS118891</name>
</gene>
<dbReference type="CDD" id="cd06261">
    <property type="entry name" value="TM_PBP2"/>
    <property type="match status" value="1"/>
</dbReference>
<feature type="transmembrane region" description="Helical" evidence="7">
    <location>
        <begin position="330"/>
        <end position="350"/>
    </location>
</feature>
<dbReference type="InterPro" id="IPR005769">
    <property type="entry name" value="PhnE/PtxC"/>
</dbReference>
<reference evidence="9" key="1">
    <citation type="submission" date="2018-05" db="EMBL/GenBank/DDBJ databases">
        <authorList>
            <person name="Lanie J.A."/>
            <person name="Ng W.-L."/>
            <person name="Kazmierczak K.M."/>
            <person name="Andrzejewski T.M."/>
            <person name="Davidsen T.M."/>
            <person name="Wayne K.J."/>
            <person name="Tettelin H."/>
            <person name="Glass J.I."/>
            <person name="Rusch D."/>
            <person name="Podicherti R."/>
            <person name="Tsui H.-C.T."/>
            <person name="Winkler M.E."/>
        </authorList>
    </citation>
    <scope>NUCLEOTIDE SEQUENCE</scope>
</reference>
<dbReference type="AlphaFoldDB" id="A0A381XPA0"/>
<keyword evidence="5 7" id="KW-1133">Transmembrane helix</keyword>
<feature type="transmembrane region" description="Helical" evidence="7">
    <location>
        <begin position="252"/>
        <end position="276"/>
    </location>
</feature>
<protein>
    <recommendedName>
        <fullName evidence="8">ABC transmembrane type-1 domain-containing protein</fullName>
    </recommendedName>
</protein>
<evidence type="ECO:0000256" key="3">
    <source>
        <dbReference type="ARBA" id="ARBA00022475"/>
    </source>
</evidence>
<organism evidence="9">
    <name type="scientific">marine metagenome</name>
    <dbReference type="NCBI Taxonomy" id="408172"/>
    <lineage>
        <taxon>unclassified sequences</taxon>
        <taxon>metagenomes</taxon>
        <taxon>ecological metagenomes</taxon>
    </lineage>
</organism>
<sequence length="389" mass="43061">MVDFKPSIDISYRRPFYARTRFLFFALLLISIYSYGWRVTEIELGELVRDAHLVKPLIRDLLHPDLFTFETETESADAYFVLSGQQLPLGQIEKDVQGPVLTLSSDSGQIGNTIEVSGKGFRPNETGRIVWINSIEQEYPLGLFETDAGGNFHSDIIVPPIARGDVQKIRTILEWRTGRWWFSDTLRLTMAKMIETIFLALMATTFAVLIAVPMSFLGARNIMISHPTTAVIYYSVRTIFNVLRSVEPLIMAILFAVWVGIGPFAGVLALTVHSIAALGKLFSEQVESIDFGPVEAITATGATPMQVVLFAVVPQVFSQFLALSFYRWDINVRMSTIIGFVGGGGIGFLLQQWINLLQYNQAGTALLAIAVVVTILDMVSAKLRGGIAA</sequence>
<evidence type="ECO:0000256" key="1">
    <source>
        <dbReference type="ARBA" id="ARBA00004651"/>
    </source>
</evidence>
<evidence type="ECO:0000256" key="5">
    <source>
        <dbReference type="ARBA" id="ARBA00022989"/>
    </source>
</evidence>
<dbReference type="GO" id="GO:0005886">
    <property type="term" value="C:plasma membrane"/>
    <property type="evidence" value="ECO:0007669"/>
    <property type="project" value="UniProtKB-SubCell"/>
</dbReference>
<dbReference type="Pfam" id="PF00528">
    <property type="entry name" value="BPD_transp_1"/>
    <property type="match status" value="1"/>
</dbReference>
<dbReference type="SUPFAM" id="SSF161098">
    <property type="entry name" value="MetI-like"/>
    <property type="match status" value="1"/>
</dbReference>
<evidence type="ECO:0000256" key="4">
    <source>
        <dbReference type="ARBA" id="ARBA00022692"/>
    </source>
</evidence>
<keyword evidence="2" id="KW-0813">Transport</keyword>
<evidence type="ECO:0000256" key="7">
    <source>
        <dbReference type="SAM" id="Phobius"/>
    </source>
</evidence>
<dbReference type="NCBIfam" id="TIGR01097">
    <property type="entry name" value="PhnE"/>
    <property type="match status" value="1"/>
</dbReference>
<feature type="transmembrane region" description="Helical" evidence="7">
    <location>
        <begin position="197"/>
        <end position="216"/>
    </location>
</feature>
<dbReference type="GO" id="GO:0015416">
    <property type="term" value="F:ABC-type phosphonate transporter activity"/>
    <property type="evidence" value="ECO:0007669"/>
    <property type="project" value="InterPro"/>
</dbReference>
<evidence type="ECO:0000256" key="6">
    <source>
        <dbReference type="ARBA" id="ARBA00023136"/>
    </source>
</evidence>
<evidence type="ECO:0000313" key="9">
    <source>
        <dbReference type="EMBL" id="SVA66037.1"/>
    </source>
</evidence>
<proteinExistence type="predicted"/>
<dbReference type="PANTHER" id="PTHR30043:SF1">
    <property type="entry name" value="ABC TRANSPORT SYSTEM PERMEASE PROTEIN P69"/>
    <property type="match status" value="1"/>
</dbReference>
<name>A0A381XPA0_9ZZZZ</name>
<dbReference type="InterPro" id="IPR000515">
    <property type="entry name" value="MetI-like"/>
</dbReference>
<accession>A0A381XPA0</accession>
<evidence type="ECO:0000256" key="2">
    <source>
        <dbReference type="ARBA" id="ARBA00022448"/>
    </source>
</evidence>
<dbReference type="InterPro" id="IPR035906">
    <property type="entry name" value="MetI-like_sf"/>
</dbReference>
<keyword evidence="4 7" id="KW-0812">Transmembrane</keyword>
<feature type="transmembrane region" description="Helical" evidence="7">
    <location>
        <begin position="20"/>
        <end position="37"/>
    </location>
</feature>
<keyword evidence="6 7" id="KW-0472">Membrane</keyword>
<dbReference type="PANTHER" id="PTHR30043">
    <property type="entry name" value="PHOSPHONATES TRANSPORT SYSTEM PERMEASE PROTEIN"/>
    <property type="match status" value="1"/>
</dbReference>
<dbReference type="Gene3D" id="1.10.3720.10">
    <property type="entry name" value="MetI-like"/>
    <property type="match status" value="1"/>
</dbReference>
<feature type="transmembrane region" description="Helical" evidence="7">
    <location>
        <begin position="362"/>
        <end position="379"/>
    </location>
</feature>
<comment type="subcellular location">
    <subcellularLocation>
        <location evidence="1">Cell membrane</location>
        <topology evidence="1">Multi-pass membrane protein</topology>
    </subcellularLocation>
</comment>